<name>A0A0M2VBL4_9GAMM</name>
<protein>
    <submittedName>
        <fullName evidence="2">Uncharacterized protein</fullName>
    </submittedName>
</protein>
<organism evidence="2 3">
    <name type="scientific">Arsukibacterium ikkense</name>
    <dbReference type="NCBI Taxonomy" id="336831"/>
    <lineage>
        <taxon>Bacteria</taxon>
        <taxon>Pseudomonadati</taxon>
        <taxon>Pseudomonadota</taxon>
        <taxon>Gammaproteobacteria</taxon>
        <taxon>Chromatiales</taxon>
        <taxon>Chromatiaceae</taxon>
        <taxon>Arsukibacterium</taxon>
    </lineage>
</organism>
<dbReference type="PATRIC" id="fig|336831.14.peg.3157"/>
<reference evidence="2 3" key="1">
    <citation type="submission" date="2015-03" db="EMBL/GenBank/DDBJ databases">
        <title>Draft genome sequences of two protease-producing strains of Arsukibacterium isolated from two cold and alkaline environments.</title>
        <authorList>
            <person name="Lylloff J.E."/>
            <person name="Skov L.B."/>
            <person name="Jepsen M."/>
            <person name="Hallin P.F."/>
            <person name="Sorensen S.J."/>
            <person name="Stougaard P."/>
            <person name="Glaring M.A."/>
        </authorList>
    </citation>
    <scope>NUCLEOTIDE SEQUENCE [LARGE SCALE GENOMIC DNA]</scope>
    <source>
        <strain evidence="2 3">GCM72</strain>
    </source>
</reference>
<feature type="transmembrane region" description="Helical" evidence="1">
    <location>
        <begin position="47"/>
        <end position="69"/>
    </location>
</feature>
<dbReference type="EMBL" id="LAHO01000003">
    <property type="protein sequence ID" value="KKO46523.1"/>
    <property type="molecule type" value="Genomic_DNA"/>
</dbReference>
<proteinExistence type="predicted"/>
<keyword evidence="1" id="KW-0812">Transmembrane</keyword>
<dbReference type="Proteomes" id="UP000034228">
    <property type="component" value="Unassembled WGS sequence"/>
</dbReference>
<sequence>MTDPDTTQKSQVLCKHCCHPIPHGARICSICSSYQNCFSFIPFSSTILALLTALISVIGIVIPSLYGIFHTPQSEASLTMPSIDGTTLRVTAVNTGDAPASLIRAWVSSDLLAGATKVKLRNDDDALLVPGHKLLVFDIIPLLDEQGSYQHSLEMMSYITQNKPGPSTKVRFHVLQSDGRFAIQEFALSADDLFKLFRANADRCSAIDKVNFENGCIGAGVSADEP</sequence>
<gene>
    <name evidence="2" type="ORF">WG68_04210</name>
</gene>
<evidence type="ECO:0000313" key="2">
    <source>
        <dbReference type="EMBL" id="KKO46523.1"/>
    </source>
</evidence>
<evidence type="ECO:0000313" key="3">
    <source>
        <dbReference type="Proteomes" id="UP000034228"/>
    </source>
</evidence>
<accession>A0A0M2VBL4</accession>
<evidence type="ECO:0000256" key="1">
    <source>
        <dbReference type="SAM" id="Phobius"/>
    </source>
</evidence>
<dbReference type="RefSeq" id="WP_046556412.1">
    <property type="nucleotide sequence ID" value="NZ_LAHO01000003.1"/>
</dbReference>
<keyword evidence="1" id="KW-1133">Transmembrane helix</keyword>
<dbReference type="AlphaFoldDB" id="A0A0M2VBL4"/>
<comment type="caution">
    <text evidence="2">The sequence shown here is derived from an EMBL/GenBank/DDBJ whole genome shotgun (WGS) entry which is preliminary data.</text>
</comment>
<dbReference type="STRING" id="336831.WG68_04210"/>
<keyword evidence="3" id="KW-1185">Reference proteome</keyword>
<keyword evidence="1" id="KW-0472">Membrane</keyword>